<organism evidence="3 4">
    <name type="scientific">Penicillium brasilianum</name>
    <dbReference type="NCBI Taxonomy" id="104259"/>
    <lineage>
        <taxon>Eukaryota</taxon>
        <taxon>Fungi</taxon>
        <taxon>Dikarya</taxon>
        <taxon>Ascomycota</taxon>
        <taxon>Pezizomycotina</taxon>
        <taxon>Eurotiomycetes</taxon>
        <taxon>Eurotiomycetidae</taxon>
        <taxon>Eurotiales</taxon>
        <taxon>Aspergillaceae</taxon>
        <taxon>Penicillium</taxon>
    </lineage>
</organism>
<dbReference type="NCBIfam" id="NF033545">
    <property type="entry name" value="transpos_IS630"/>
    <property type="match status" value="1"/>
</dbReference>
<dbReference type="Gene3D" id="3.30.420.10">
    <property type="entry name" value="Ribonuclease H-like superfamily/Ribonuclease H"/>
    <property type="match status" value="1"/>
</dbReference>
<reference evidence="4" key="1">
    <citation type="journal article" date="2015" name="Genome Announc.">
        <title>Draft genome sequence of the fungus Penicillium brasilianum MG11.</title>
        <authorList>
            <person name="Horn F."/>
            <person name="Linde J."/>
            <person name="Mattern D.J."/>
            <person name="Walther G."/>
            <person name="Guthke R."/>
            <person name="Brakhage A.A."/>
            <person name="Valiante V."/>
        </authorList>
    </citation>
    <scope>NUCLEOTIDE SEQUENCE [LARGE SCALE GENOMIC DNA]</scope>
    <source>
        <strain evidence="4">MG11</strain>
    </source>
</reference>
<dbReference type="OrthoDB" id="5379619at2759"/>
<proteinExistence type="predicted"/>
<feature type="domain" description="Winged helix-turn helix" evidence="2">
    <location>
        <begin position="85"/>
        <end position="129"/>
    </location>
</feature>
<feature type="domain" description="Tc1-like transposase DDE" evidence="1">
    <location>
        <begin position="145"/>
        <end position="280"/>
    </location>
</feature>
<dbReference type="InterPro" id="IPR036397">
    <property type="entry name" value="RNaseH_sf"/>
</dbReference>
<dbReference type="InterPro" id="IPR009057">
    <property type="entry name" value="Homeodomain-like_sf"/>
</dbReference>
<dbReference type="InterPro" id="IPR047655">
    <property type="entry name" value="Transpos_IS630-like"/>
</dbReference>
<name>A0A0F7U213_PENBI</name>
<dbReference type="SUPFAM" id="SSF46689">
    <property type="entry name" value="Homeodomain-like"/>
    <property type="match status" value="1"/>
</dbReference>
<dbReference type="InterPro" id="IPR012337">
    <property type="entry name" value="RNaseH-like_sf"/>
</dbReference>
<evidence type="ECO:0000313" key="4">
    <source>
        <dbReference type="Proteomes" id="UP000042958"/>
    </source>
</evidence>
<dbReference type="PANTHER" id="PTHR46564">
    <property type="entry name" value="TRANSPOSASE"/>
    <property type="match status" value="1"/>
</dbReference>
<evidence type="ECO:0000313" key="3">
    <source>
        <dbReference type="EMBL" id="CEJ62928.1"/>
    </source>
</evidence>
<dbReference type="EMBL" id="CDHK01000035">
    <property type="protein sequence ID" value="CEJ62928.1"/>
    <property type="molecule type" value="Genomic_DNA"/>
</dbReference>
<protein>
    <submittedName>
        <fullName evidence="3">Putative Transposase</fullName>
    </submittedName>
</protein>
<accession>A0A0F7U213</accession>
<keyword evidence="4" id="KW-1185">Reference proteome</keyword>
<evidence type="ECO:0000259" key="2">
    <source>
        <dbReference type="Pfam" id="PF13592"/>
    </source>
</evidence>
<dbReference type="PANTHER" id="PTHR46564:SF1">
    <property type="entry name" value="TRANSPOSASE"/>
    <property type="match status" value="1"/>
</dbReference>
<dbReference type="Pfam" id="PF13358">
    <property type="entry name" value="DDE_3"/>
    <property type="match status" value="1"/>
</dbReference>
<dbReference type="AlphaFoldDB" id="A0A0F7U213"/>
<dbReference type="InterPro" id="IPR038717">
    <property type="entry name" value="Tc1-like_DDE_dom"/>
</dbReference>
<dbReference type="SUPFAM" id="SSF53098">
    <property type="entry name" value="Ribonuclease H-like"/>
    <property type="match status" value="1"/>
</dbReference>
<dbReference type="Proteomes" id="UP000042958">
    <property type="component" value="Unassembled WGS sequence"/>
</dbReference>
<dbReference type="Pfam" id="PF13592">
    <property type="entry name" value="HTH_33"/>
    <property type="match status" value="1"/>
</dbReference>
<evidence type="ECO:0000259" key="1">
    <source>
        <dbReference type="Pfam" id="PF13358"/>
    </source>
</evidence>
<gene>
    <name evidence="3" type="ORF">PMG11_11413</name>
</gene>
<dbReference type="InterPro" id="IPR025959">
    <property type="entry name" value="Winged_HTH_dom"/>
</dbReference>
<dbReference type="STRING" id="104259.A0A0F7U213"/>
<sequence>MAPRLPHAKLAMIQDMISSKSLTTSEMAKAAECSKRSIINISNNLRWFGNVKAPQTRVGRRRTVTPSMLEALCDHLLEKPGLYVDEMAIFLWDEFRVQVTNSSLKRALASVGWSKKVARQRAKEQNADLRDFYLHNLSDFQSHHLVYVDESGCDKRIGFRRTGWSPLGVTPLQVANFHRDQRYQILPAYCQDGIVLSRVFQGSTDATLFADFIEQLLRHCGRWPEPKSVIVMDNASFHRSDRIEEMCSDAGVKLVYLPPYSPDLNPIEEFFSELKAFIKRNWVHYEEDTKQGFQTFLEWCIEVVGSRKQSALGHFRHAGVVIGQGD</sequence>
<dbReference type="GO" id="GO:0003676">
    <property type="term" value="F:nucleic acid binding"/>
    <property type="evidence" value="ECO:0007669"/>
    <property type="project" value="InterPro"/>
</dbReference>